<dbReference type="Proteomes" id="UP000272908">
    <property type="component" value="Unassembled WGS sequence"/>
</dbReference>
<dbReference type="EMBL" id="UIHC01000009">
    <property type="protein sequence ID" value="SUZ31509.1"/>
    <property type="molecule type" value="Genomic_DNA"/>
</dbReference>
<dbReference type="InterPro" id="IPR003033">
    <property type="entry name" value="SCP2_sterol-bd_dom"/>
</dbReference>
<dbReference type="GO" id="GO:0005829">
    <property type="term" value="C:cytosol"/>
    <property type="evidence" value="ECO:0007669"/>
    <property type="project" value="TreeGrafter"/>
</dbReference>
<keyword evidence="3" id="KW-1185">Reference proteome</keyword>
<dbReference type="Gene3D" id="3.30.1050.10">
    <property type="entry name" value="SCP2 sterol-binding domain"/>
    <property type="match status" value="1"/>
</dbReference>
<protein>
    <recommendedName>
        <fullName evidence="1">SCP2 domain-containing protein</fullName>
    </recommendedName>
</protein>
<dbReference type="InterPro" id="IPR036527">
    <property type="entry name" value="SCP2_sterol-bd_dom_sf"/>
</dbReference>
<dbReference type="OrthoDB" id="9809312at2"/>
<gene>
    <name evidence="2" type="ORF">ROE7235_01255</name>
</gene>
<sequence>MSEILTHAIKALNEKLTDGFDGTAKFQIEGEGSIMLDTDGVREGDDDAEVTMIASTDTFRGILDGSVNPTMAFMSGDLKIEGSMGAAMKLGSALS</sequence>
<dbReference type="RefSeq" id="WP_121093804.1">
    <property type="nucleotide sequence ID" value="NZ_UIHC01000009.1"/>
</dbReference>
<reference evidence="3" key="1">
    <citation type="submission" date="2018-08" db="EMBL/GenBank/DDBJ databases">
        <authorList>
            <person name="Rodrigo-Torres L."/>
            <person name="Arahal R. D."/>
            <person name="Lucena T."/>
        </authorList>
    </citation>
    <scope>NUCLEOTIDE SEQUENCE [LARGE SCALE GENOMIC DNA]</scope>
    <source>
        <strain evidence="3">CECT 7235</strain>
    </source>
</reference>
<proteinExistence type="predicted"/>
<evidence type="ECO:0000313" key="3">
    <source>
        <dbReference type="Proteomes" id="UP000272908"/>
    </source>
</evidence>
<dbReference type="Pfam" id="PF02036">
    <property type="entry name" value="SCP2"/>
    <property type="match status" value="1"/>
</dbReference>
<accession>A0A3B0MPF2</accession>
<dbReference type="PANTHER" id="PTHR10094">
    <property type="entry name" value="STEROL CARRIER PROTEIN 2 SCP-2 FAMILY PROTEIN"/>
    <property type="match status" value="1"/>
</dbReference>
<organism evidence="2 3">
    <name type="scientific">Roseinatronobacter ekhonensis</name>
    <dbReference type="NCBI Taxonomy" id="254356"/>
    <lineage>
        <taxon>Bacteria</taxon>
        <taxon>Pseudomonadati</taxon>
        <taxon>Pseudomonadota</taxon>
        <taxon>Alphaproteobacteria</taxon>
        <taxon>Rhodobacterales</taxon>
        <taxon>Paracoccaceae</taxon>
        <taxon>Roseinatronobacter</taxon>
    </lineage>
</organism>
<dbReference type="SUPFAM" id="SSF55718">
    <property type="entry name" value="SCP-like"/>
    <property type="match status" value="1"/>
</dbReference>
<dbReference type="PANTHER" id="PTHR10094:SF25">
    <property type="entry name" value="SCP2 STEROL-BINDING DOMAIN-CONTAINING PROTEIN 1"/>
    <property type="match status" value="1"/>
</dbReference>
<feature type="domain" description="SCP2" evidence="1">
    <location>
        <begin position="12"/>
        <end position="94"/>
    </location>
</feature>
<evidence type="ECO:0000259" key="1">
    <source>
        <dbReference type="Pfam" id="PF02036"/>
    </source>
</evidence>
<evidence type="ECO:0000313" key="2">
    <source>
        <dbReference type="EMBL" id="SUZ31509.1"/>
    </source>
</evidence>
<dbReference type="AlphaFoldDB" id="A0A3B0MPF2"/>
<name>A0A3B0MPF2_9RHOB</name>